<evidence type="ECO:0000313" key="2">
    <source>
        <dbReference type="EMBL" id="MBJ2176504.1"/>
    </source>
</evidence>
<organism evidence="2 3">
    <name type="scientific">Aureibaculum flavum</name>
    <dbReference type="NCBI Taxonomy" id="2795986"/>
    <lineage>
        <taxon>Bacteria</taxon>
        <taxon>Pseudomonadati</taxon>
        <taxon>Bacteroidota</taxon>
        <taxon>Flavobacteriia</taxon>
        <taxon>Flavobacteriales</taxon>
        <taxon>Flavobacteriaceae</taxon>
        <taxon>Aureibaculum</taxon>
    </lineage>
</organism>
<accession>A0ABS0WWY5</accession>
<evidence type="ECO:0000256" key="1">
    <source>
        <dbReference type="SAM" id="SignalP"/>
    </source>
</evidence>
<dbReference type="RefSeq" id="WP_198843091.1">
    <property type="nucleotide sequence ID" value="NZ_JAEHFJ010000017.1"/>
</dbReference>
<proteinExistence type="predicted"/>
<sequence length="569" mass="65246">MTKTITIALLLISSLSFAQKADSTKLKELEFVEKFTYAVTSELFNPEKKATTIDTDYKLPWEVSKTYTNEQLKTALDTLIKNATINIKKGMFTNHIVEYNSFFPEFMEDISFDFFKLTIKSNKIEHDNEMLAIQDLGSTGFGSHSSSGFANNTSFSHNWRTISSSFPIKTEIKNEDFSGSIEFESGFVKGYDHLKITKSDIGKTLQLGSYNFTVIDYINNSVVLDVENSDDYSQFSMVNTNDKGQRIRAKEMSFAKQTMSKDMYDMFKTNPKITFEDYKKAVHSKFVVMMEAKMNGASEENIFGKKYVVLSSGSTLDNAYLYMPNYIQKTFTIVYTKDQEVRTPIMPKQAPSEEKIRLSFEKENSDGVLLGKDIQLLDEDLKVIESITEGTFVKIIGKAMYYHINNTKDWSCNGYKYVKIVHNDKEYIVKGTNVFKMEKLDVQPLTEANEIELFTAESRDFLQPLSPDQSAEGMTFCDHLFYTPIIVKTNKSGSYSLITLEKTQDDAKITDAFKEADFFQSGSNYKTYDNIRRIEDGDKGMVFTIKRHQFTYKVLVTKKGKNYSARYIK</sequence>
<reference evidence="2 3" key="1">
    <citation type="submission" date="2020-12" db="EMBL/GenBank/DDBJ databases">
        <title>Aureibaculum luteum sp. nov. and Aureibaculum flavum sp. nov., novel members of the family Flavobacteriaceae isolated from Antarctic intertidal sediments.</title>
        <authorList>
            <person name="He X."/>
            <person name="Zhang X."/>
        </authorList>
    </citation>
    <scope>NUCLEOTIDE SEQUENCE [LARGE SCALE GENOMIC DNA]</scope>
    <source>
        <strain evidence="2 3">A20</strain>
    </source>
</reference>
<comment type="caution">
    <text evidence="2">The sequence shown here is derived from an EMBL/GenBank/DDBJ whole genome shotgun (WGS) entry which is preliminary data.</text>
</comment>
<feature type="chain" id="PRO_5045797272" evidence="1">
    <location>
        <begin position="19"/>
        <end position="569"/>
    </location>
</feature>
<keyword evidence="3" id="KW-1185">Reference proteome</keyword>
<feature type="signal peptide" evidence="1">
    <location>
        <begin position="1"/>
        <end position="18"/>
    </location>
</feature>
<dbReference type="EMBL" id="JAEHFJ010000017">
    <property type="protein sequence ID" value="MBJ2176504.1"/>
    <property type="molecule type" value="Genomic_DNA"/>
</dbReference>
<evidence type="ECO:0000313" key="3">
    <source>
        <dbReference type="Proteomes" id="UP000623301"/>
    </source>
</evidence>
<protein>
    <submittedName>
        <fullName evidence="2">Uncharacterized protein</fullName>
    </submittedName>
</protein>
<keyword evidence="1" id="KW-0732">Signal</keyword>
<dbReference type="Proteomes" id="UP000623301">
    <property type="component" value="Unassembled WGS sequence"/>
</dbReference>
<name>A0ABS0WWY5_9FLAO</name>
<gene>
    <name evidence="2" type="ORF">JBL43_19805</name>
</gene>